<dbReference type="Gene3D" id="3.30.70.2450">
    <property type="match status" value="1"/>
</dbReference>
<comment type="cofactor">
    <cofactor evidence="1">
        <name>FAD</name>
        <dbReference type="ChEBI" id="CHEBI:57692"/>
    </cofactor>
</comment>
<name>A0AAD7C5D6_9AGAR</name>
<dbReference type="InterPro" id="IPR050641">
    <property type="entry name" value="RIFMO-like"/>
</dbReference>
<keyword evidence="4" id="KW-0560">Oxidoreductase</keyword>
<dbReference type="SUPFAM" id="SSF51905">
    <property type="entry name" value="FAD/NAD(P)-binding domain"/>
    <property type="match status" value="1"/>
</dbReference>
<gene>
    <name evidence="6" type="ORF">FB45DRAFT_826585</name>
</gene>
<dbReference type="AlphaFoldDB" id="A0AAD7C5D6"/>
<dbReference type="PRINTS" id="PR00420">
    <property type="entry name" value="RNGMNOXGNASE"/>
</dbReference>
<dbReference type="Pfam" id="PF01494">
    <property type="entry name" value="FAD_binding_3"/>
    <property type="match status" value="1"/>
</dbReference>
<dbReference type="InterPro" id="IPR002938">
    <property type="entry name" value="FAD-bd"/>
</dbReference>
<accession>A0AAD7C5D6</accession>
<dbReference type="GO" id="GO:0016709">
    <property type="term" value="F:oxidoreductase activity, acting on paired donors, with incorporation or reduction of molecular oxygen, NAD(P)H as one donor, and incorporation of one atom of oxygen"/>
    <property type="evidence" value="ECO:0007669"/>
    <property type="project" value="UniProtKB-ARBA"/>
</dbReference>
<keyword evidence="2" id="KW-0285">Flavoprotein</keyword>
<dbReference type="GO" id="GO:0071949">
    <property type="term" value="F:FAD binding"/>
    <property type="evidence" value="ECO:0007669"/>
    <property type="project" value="InterPro"/>
</dbReference>
<dbReference type="PANTHER" id="PTHR43004">
    <property type="entry name" value="TRK SYSTEM POTASSIUM UPTAKE PROTEIN"/>
    <property type="match status" value="1"/>
</dbReference>
<dbReference type="InterPro" id="IPR036188">
    <property type="entry name" value="FAD/NAD-bd_sf"/>
</dbReference>
<dbReference type="PANTHER" id="PTHR43004:SF19">
    <property type="entry name" value="BINDING MONOOXYGENASE, PUTATIVE (JCVI)-RELATED"/>
    <property type="match status" value="1"/>
</dbReference>
<comment type="caution">
    <text evidence="6">The sequence shown here is derived from an EMBL/GenBank/DDBJ whole genome shotgun (WGS) entry which is preliminary data.</text>
</comment>
<evidence type="ECO:0000256" key="4">
    <source>
        <dbReference type="ARBA" id="ARBA00023002"/>
    </source>
</evidence>
<dbReference type="EMBL" id="JARKIF010000005">
    <property type="protein sequence ID" value="KAJ7638230.1"/>
    <property type="molecule type" value="Genomic_DNA"/>
</dbReference>
<evidence type="ECO:0000259" key="5">
    <source>
        <dbReference type="Pfam" id="PF01494"/>
    </source>
</evidence>
<keyword evidence="3" id="KW-0274">FAD</keyword>
<dbReference type="Proteomes" id="UP001221142">
    <property type="component" value="Unassembled WGS sequence"/>
</dbReference>
<evidence type="ECO:0000256" key="3">
    <source>
        <dbReference type="ARBA" id="ARBA00022827"/>
    </source>
</evidence>
<reference evidence="6" key="1">
    <citation type="submission" date="2023-03" db="EMBL/GenBank/DDBJ databases">
        <title>Massive genome expansion in bonnet fungi (Mycena s.s.) driven by repeated elements and novel gene families across ecological guilds.</title>
        <authorList>
            <consortium name="Lawrence Berkeley National Laboratory"/>
            <person name="Harder C.B."/>
            <person name="Miyauchi S."/>
            <person name="Viragh M."/>
            <person name="Kuo A."/>
            <person name="Thoen E."/>
            <person name="Andreopoulos B."/>
            <person name="Lu D."/>
            <person name="Skrede I."/>
            <person name="Drula E."/>
            <person name="Henrissat B."/>
            <person name="Morin E."/>
            <person name="Kohler A."/>
            <person name="Barry K."/>
            <person name="LaButti K."/>
            <person name="Morin E."/>
            <person name="Salamov A."/>
            <person name="Lipzen A."/>
            <person name="Mereny Z."/>
            <person name="Hegedus B."/>
            <person name="Baldrian P."/>
            <person name="Stursova M."/>
            <person name="Weitz H."/>
            <person name="Taylor A."/>
            <person name="Grigoriev I.V."/>
            <person name="Nagy L.G."/>
            <person name="Martin F."/>
            <person name="Kauserud H."/>
        </authorList>
    </citation>
    <scope>NUCLEOTIDE SEQUENCE</scope>
    <source>
        <strain evidence="6">9284</strain>
    </source>
</reference>
<evidence type="ECO:0000313" key="6">
    <source>
        <dbReference type="EMBL" id="KAJ7638230.1"/>
    </source>
</evidence>
<organism evidence="6 7">
    <name type="scientific">Roridomyces roridus</name>
    <dbReference type="NCBI Taxonomy" id="1738132"/>
    <lineage>
        <taxon>Eukaryota</taxon>
        <taxon>Fungi</taxon>
        <taxon>Dikarya</taxon>
        <taxon>Basidiomycota</taxon>
        <taxon>Agaricomycotina</taxon>
        <taxon>Agaricomycetes</taxon>
        <taxon>Agaricomycetidae</taxon>
        <taxon>Agaricales</taxon>
        <taxon>Marasmiineae</taxon>
        <taxon>Mycenaceae</taxon>
        <taxon>Roridomyces</taxon>
    </lineage>
</organism>
<sequence length="437" mass="47158">MATFPSSTEVCIVGAGPTGLACALGLAARGIPFVVVDALDEGHNESRAVAIYASALESIAALNPQVSDDMVAAGVQGEAFTMIDRNEKNVFNIPFKSTLEAYTKFPFLLVVPQHTAEHRMRQGLERYGTTVLFNKRVCDMAESAQGSQYELRFETGETLTARYVVAADGCNSFVRSFAKIPFVNPITKKPVTPQPDDAAYVVADVLLEEPSTKLPRDRVQIKIGDDGFVLTGPLVDPSQSADVVQRLFRLYIGVPDIPPSKPDITYLQNILEARGPGSASTPRDVPKIAKVLHSSRYRSREAVADTFMHATQGGAYILLAGDAGHMNGPAGGQGMNLGIGEACELAEAIHEHRNASLAEKTDSGRILEAYSTHRREFASQVVEMVHGMTAVEAGGIGWAPYLRLCGLWTVTRLPFMQGVLAWQLSGLGRIKKVVDAK</sequence>
<evidence type="ECO:0000313" key="7">
    <source>
        <dbReference type="Proteomes" id="UP001221142"/>
    </source>
</evidence>
<evidence type="ECO:0000256" key="2">
    <source>
        <dbReference type="ARBA" id="ARBA00022630"/>
    </source>
</evidence>
<dbReference type="Gene3D" id="3.50.50.60">
    <property type="entry name" value="FAD/NAD(P)-binding domain"/>
    <property type="match status" value="1"/>
</dbReference>
<protein>
    <submittedName>
        <fullName evidence="6">FAD/NAD(P)-binding domain-containing protein</fullName>
    </submittedName>
</protein>
<evidence type="ECO:0000256" key="1">
    <source>
        <dbReference type="ARBA" id="ARBA00001974"/>
    </source>
</evidence>
<keyword evidence="7" id="KW-1185">Reference proteome</keyword>
<proteinExistence type="predicted"/>
<feature type="domain" description="FAD-binding" evidence="5">
    <location>
        <begin position="8"/>
        <end position="383"/>
    </location>
</feature>